<evidence type="ECO:0000313" key="3">
    <source>
        <dbReference type="EMBL" id="GAA3357064.1"/>
    </source>
</evidence>
<organism evidence="3 4">
    <name type="scientific">Saccharopolyspora gregorii</name>
    <dbReference type="NCBI Taxonomy" id="33914"/>
    <lineage>
        <taxon>Bacteria</taxon>
        <taxon>Bacillati</taxon>
        <taxon>Actinomycetota</taxon>
        <taxon>Actinomycetes</taxon>
        <taxon>Pseudonocardiales</taxon>
        <taxon>Pseudonocardiaceae</taxon>
        <taxon>Saccharopolyspora</taxon>
    </lineage>
</organism>
<protein>
    <recommendedName>
        <fullName evidence="2">NERD domain-containing protein</fullName>
    </recommendedName>
</protein>
<dbReference type="EMBL" id="BAAAYK010000038">
    <property type="protein sequence ID" value="GAA3357064.1"/>
    <property type="molecule type" value="Genomic_DNA"/>
</dbReference>
<feature type="region of interest" description="Disordered" evidence="1">
    <location>
        <begin position="1"/>
        <end position="22"/>
    </location>
</feature>
<evidence type="ECO:0000259" key="2">
    <source>
        <dbReference type="PROSITE" id="PS50965"/>
    </source>
</evidence>
<accession>A0ABP6RUC0</accession>
<reference evidence="4" key="1">
    <citation type="journal article" date="2019" name="Int. J. Syst. Evol. Microbiol.">
        <title>The Global Catalogue of Microorganisms (GCM) 10K type strain sequencing project: providing services to taxonomists for standard genome sequencing and annotation.</title>
        <authorList>
            <consortium name="The Broad Institute Genomics Platform"/>
            <consortium name="The Broad Institute Genome Sequencing Center for Infectious Disease"/>
            <person name="Wu L."/>
            <person name="Ma J."/>
        </authorList>
    </citation>
    <scope>NUCLEOTIDE SEQUENCE [LARGE SCALE GENOMIC DNA]</scope>
    <source>
        <strain evidence="4">JCM 9687</strain>
    </source>
</reference>
<comment type="caution">
    <text evidence="3">The sequence shown here is derived from an EMBL/GenBank/DDBJ whole genome shotgun (WGS) entry which is preliminary data.</text>
</comment>
<sequence>MRVEVLSDHPRSEARRTEQAARERHARYEQEVARTRERHARRRWWQVWKLPAQWRELRRLRELRPTDDAAVQNRLAQQEAGIEAEDAVATALERLSDDWVLFRGYRNRRGEVDHLVVGPGGVWAVEVKNHSGRVHADGDSWRSEVFDRYGNHVEDRTLADRSGRSWGRQVRDVSKALADFLRQRGRQVLVRPVLVVVNPRAEIGSVRRSGLALVTASLDELVRTLRQAPPTLGPASAEEVARLVRRDHAFHEKRRAQRDG</sequence>
<dbReference type="Pfam" id="PF08378">
    <property type="entry name" value="NERD"/>
    <property type="match status" value="1"/>
</dbReference>
<dbReference type="PROSITE" id="PS50965">
    <property type="entry name" value="NERD"/>
    <property type="match status" value="1"/>
</dbReference>
<gene>
    <name evidence="3" type="ORF">GCM10020366_23580</name>
</gene>
<dbReference type="InterPro" id="IPR011528">
    <property type="entry name" value="NERD"/>
</dbReference>
<keyword evidence="4" id="KW-1185">Reference proteome</keyword>
<dbReference type="Proteomes" id="UP001500483">
    <property type="component" value="Unassembled WGS sequence"/>
</dbReference>
<name>A0ABP6RUC0_9PSEU</name>
<evidence type="ECO:0000313" key="4">
    <source>
        <dbReference type="Proteomes" id="UP001500483"/>
    </source>
</evidence>
<feature type="domain" description="NERD" evidence="2">
    <location>
        <begin position="80"/>
        <end position="203"/>
    </location>
</feature>
<dbReference type="RefSeq" id="WP_224955478.1">
    <property type="nucleotide sequence ID" value="NZ_BAAAYK010000038.1"/>
</dbReference>
<evidence type="ECO:0000256" key="1">
    <source>
        <dbReference type="SAM" id="MobiDB-lite"/>
    </source>
</evidence>
<proteinExistence type="predicted"/>